<dbReference type="PANTHER" id="PTHR33164">
    <property type="entry name" value="TRANSCRIPTIONAL REGULATOR, MARR FAMILY"/>
    <property type="match status" value="1"/>
</dbReference>
<evidence type="ECO:0000256" key="3">
    <source>
        <dbReference type="ARBA" id="ARBA00023163"/>
    </source>
</evidence>
<dbReference type="SMART" id="SM00347">
    <property type="entry name" value="HTH_MARR"/>
    <property type="match status" value="1"/>
</dbReference>
<dbReference type="InterPro" id="IPR023187">
    <property type="entry name" value="Tscrpt_reg_MarR-type_CS"/>
</dbReference>
<dbReference type="EMBL" id="CP141261">
    <property type="protein sequence ID" value="WRL64035.1"/>
    <property type="molecule type" value="Genomic_DNA"/>
</dbReference>
<dbReference type="Pfam" id="PF01047">
    <property type="entry name" value="MarR"/>
    <property type="match status" value="1"/>
</dbReference>
<organism evidence="5 6">
    <name type="scientific">Blastococcus brunescens</name>
    <dbReference type="NCBI Taxonomy" id="1564165"/>
    <lineage>
        <taxon>Bacteria</taxon>
        <taxon>Bacillati</taxon>
        <taxon>Actinomycetota</taxon>
        <taxon>Actinomycetes</taxon>
        <taxon>Geodermatophilales</taxon>
        <taxon>Geodermatophilaceae</taxon>
        <taxon>Blastococcus</taxon>
    </lineage>
</organism>
<reference evidence="5 6" key="1">
    <citation type="submission" date="2023-12" db="EMBL/GenBank/DDBJ databases">
        <title>Blastococcus brunescens sp. nov., an actonobacterium isolated from sandstone collected in sahara desert.</title>
        <authorList>
            <person name="Gtari M."/>
            <person name="Ghodhbane F."/>
        </authorList>
    </citation>
    <scope>NUCLEOTIDE SEQUENCE [LARGE SCALE GENOMIC DNA]</scope>
    <source>
        <strain evidence="5 6">BMG 8361</strain>
    </source>
</reference>
<protein>
    <submittedName>
        <fullName evidence="5">MarR family transcriptional regulator</fullName>
    </submittedName>
</protein>
<dbReference type="InterPro" id="IPR000835">
    <property type="entry name" value="HTH_MarR-typ"/>
</dbReference>
<dbReference type="PROSITE" id="PS50995">
    <property type="entry name" value="HTH_MARR_2"/>
    <property type="match status" value="1"/>
</dbReference>
<accession>A0ABZ1AZP6</accession>
<dbReference type="InterPro" id="IPR036388">
    <property type="entry name" value="WH-like_DNA-bd_sf"/>
</dbReference>
<evidence type="ECO:0000256" key="1">
    <source>
        <dbReference type="ARBA" id="ARBA00023015"/>
    </source>
</evidence>
<keyword evidence="2" id="KW-0238">DNA-binding</keyword>
<dbReference type="Gene3D" id="1.10.10.10">
    <property type="entry name" value="Winged helix-like DNA-binding domain superfamily/Winged helix DNA-binding domain"/>
    <property type="match status" value="1"/>
</dbReference>
<dbReference type="RefSeq" id="WP_324275365.1">
    <property type="nucleotide sequence ID" value="NZ_CP141261.1"/>
</dbReference>
<dbReference type="Proteomes" id="UP001324287">
    <property type="component" value="Chromosome"/>
</dbReference>
<evidence type="ECO:0000313" key="6">
    <source>
        <dbReference type="Proteomes" id="UP001324287"/>
    </source>
</evidence>
<evidence type="ECO:0000313" key="5">
    <source>
        <dbReference type="EMBL" id="WRL64035.1"/>
    </source>
</evidence>
<keyword evidence="1" id="KW-0805">Transcription regulation</keyword>
<dbReference type="PROSITE" id="PS01117">
    <property type="entry name" value="HTH_MARR_1"/>
    <property type="match status" value="1"/>
</dbReference>
<sequence length="143" mass="15284">MRPAEDEILLALARTVVGVATRAADQLGRLSVVQLRALTVLRALDGPNLGRLAAGMGVTLSTASRLVDRLVSAGLVDRRLSPRSRRELTLTVTPAGQAILDRYDDLRLADMKLLLERLPEDRRPDAVAVLDQLAGSTAPGTAP</sequence>
<evidence type="ECO:0000259" key="4">
    <source>
        <dbReference type="PROSITE" id="PS50995"/>
    </source>
</evidence>
<gene>
    <name evidence="5" type="ORF">U6N30_31350</name>
</gene>
<dbReference type="PANTHER" id="PTHR33164:SF94">
    <property type="entry name" value="TRANSCRIPTIONAL REGULATORY PROTEIN-RELATED"/>
    <property type="match status" value="1"/>
</dbReference>
<keyword evidence="3" id="KW-0804">Transcription</keyword>
<dbReference type="InterPro" id="IPR036390">
    <property type="entry name" value="WH_DNA-bd_sf"/>
</dbReference>
<keyword evidence="6" id="KW-1185">Reference proteome</keyword>
<dbReference type="InterPro" id="IPR039422">
    <property type="entry name" value="MarR/SlyA-like"/>
</dbReference>
<feature type="domain" description="HTH marR-type" evidence="4">
    <location>
        <begin position="5"/>
        <end position="135"/>
    </location>
</feature>
<proteinExistence type="predicted"/>
<evidence type="ECO:0000256" key="2">
    <source>
        <dbReference type="ARBA" id="ARBA00023125"/>
    </source>
</evidence>
<dbReference type="SUPFAM" id="SSF46785">
    <property type="entry name" value="Winged helix' DNA-binding domain"/>
    <property type="match status" value="1"/>
</dbReference>
<name>A0ABZ1AZP6_9ACTN</name>